<feature type="signal peptide" evidence="5">
    <location>
        <begin position="1"/>
        <end position="25"/>
    </location>
</feature>
<evidence type="ECO:0000313" key="6">
    <source>
        <dbReference type="EMBL" id="RTH31987.1"/>
    </source>
</evidence>
<dbReference type="GO" id="GO:0031317">
    <property type="term" value="C:tripartite ATP-independent periplasmic transporter complex"/>
    <property type="evidence" value="ECO:0007669"/>
    <property type="project" value="InterPro"/>
</dbReference>
<dbReference type="GO" id="GO:0046872">
    <property type="term" value="F:metal ion binding"/>
    <property type="evidence" value="ECO:0007669"/>
    <property type="project" value="UniProtKB-KW"/>
</dbReference>
<feature type="binding site" evidence="3">
    <location>
        <position position="176"/>
    </location>
    <ligand>
        <name>substrate</name>
    </ligand>
</feature>
<keyword evidence="2 4" id="KW-0479">Metal-binding</keyword>
<keyword evidence="2" id="KW-0574">Periplasm</keyword>
<dbReference type="PANTHER" id="PTHR33376:SF5">
    <property type="entry name" value="EXTRACYTOPLASMIC SOLUTE RECEPTOR PROTEIN"/>
    <property type="match status" value="1"/>
</dbReference>
<reference evidence="6 7" key="1">
    <citation type="journal article" date="2019" name="Extremophiles">
        <title>Biogeography of thermophiles and predominance of Thermus scotoductus in domestic water heaters.</title>
        <authorList>
            <person name="Wilpiszeski R.L."/>
            <person name="Zhang Z."/>
            <person name="House C.H."/>
        </authorList>
    </citation>
    <scope>NUCLEOTIDE SEQUENCE [LARGE SCALE GENOMIC DNA]</scope>
    <source>
        <strain evidence="6 7">24_S24</strain>
    </source>
</reference>
<dbReference type="InterPro" id="IPR026289">
    <property type="entry name" value="SBP_TakP-like"/>
</dbReference>
<comment type="similarity">
    <text evidence="2">Belongs to the bacterial solute-binding protein 7 family.</text>
</comment>
<keyword evidence="2" id="KW-0813">Transport</keyword>
<feature type="binding site" evidence="4">
    <location>
        <position position="213"/>
    </location>
    <ligand>
        <name>substrate</name>
    </ligand>
</feature>
<organism evidence="6 7">
    <name type="scientific">Thermus scotoductus</name>
    <dbReference type="NCBI Taxonomy" id="37636"/>
    <lineage>
        <taxon>Bacteria</taxon>
        <taxon>Thermotogati</taxon>
        <taxon>Deinococcota</taxon>
        <taxon>Deinococci</taxon>
        <taxon>Thermales</taxon>
        <taxon>Thermaceae</taxon>
        <taxon>Thermus</taxon>
    </lineage>
</organism>
<dbReference type="InterPro" id="IPR019546">
    <property type="entry name" value="TAT_signal_bac_arc"/>
</dbReference>
<feature type="binding site" evidence="4">
    <location>
        <position position="214"/>
    </location>
    <ligand>
        <name>Na(+)</name>
        <dbReference type="ChEBI" id="CHEBI:29101"/>
    </ligand>
</feature>
<name>A0A430S8N0_THESC</name>
<dbReference type="InterPro" id="IPR006311">
    <property type="entry name" value="TAT_signal"/>
</dbReference>
<dbReference type="RefSeq" id="WP_126209473.1">
    <property type="nucleotide sequence ID" value="NZ_PELZ01000466.1"/>
</dbReference>
<dbReference type="Gene3D" id="3.40.190.170">
    <property type="entry name" value="Bacterial extracellular solute-binding protein, family 7"/>
    <property type="match status" value="1"/>
</dbReference>
<dbReference type="GO" id="GO:0015849">
    <property type="term" value="P:organic acid transport"/>
    <property type="evidence" value="ECO:0007669"/>
    <property type="project" value="InterPro"/>
</dbReference>
<evidence type="ECO:0000256" key="5">
    <source>
        <dbReference type="SAM" id="SignalP"/>
    </source>
</evidence>
<evidence type="ECO:0000256" key="2">
    <source>
        <dbReference type="PIRNR" id="PIRNR039026"/>
    </source>
</evidence>
<comment type="subunit">
    <text evidence="2">Homodimer.</text>
</comment>
<comment type="subcellular location">
    <subcellularLocation>
        <location evidence="2">Periplasm</location>
    </subcellularLocation>
</comment>
<protein>
    <recommendedName>
        <fullName evidence="2">Extracytoplasmic solute receptor protein</fullName>
    </recommendedName>
    <alternativeName>
        <fullName evidence="2">TRAP transporter</fullName>
    </alternativeName>
</protein>
<feature type="chain" id="PRO_5019375558" description="Extracytoplasmic solute receptor protein" evidence="5">
    <location>
        <begin position="26"/>
        <end position="359"/>
    </location>
</feature>
<keyword evidence="1 5" id="KW-0732">Signal</keyword>
<comment type="function">
    <text evidence="2">Part of the tripartite ATP-independent periplasmic (TRAP) transport system.</text>
</comment>
<dbReference type="Gene3D" id="3.40.190.10">
    <property type="entry name" value="Periplasmic binding protein-like II"/>
    <property type="match status" value="1"/>
</dbReference>
<dbReference type="InterPro" id="IPR041722">
    <property type="entry name" value="TakP/all3028"/>
</dbReference>
<dbReference type="InterPro" id="IPR018389">
    <property type="entry name" value="DctP_fam"/>
</dbReference>
<dbReference type="NCBIfam" id="NF037995">
    <property type="entry name" value="TRAP_S1"/>
    <property type="match status" value="1"/>
</dbReference>
<dbReference type="CDD" id="cd13682">
    <property type="entry name" value="PBP2_TRAP_alpha-ketoacid"/>
    <property type="match status" value="1"/>
</dbReference>
<dbReference type="NCBIfam" id="TIGR01409">
    <property type="entry name" value="TAT_signal_seq"/>
    <property type="match status" value="1"/>
</dbReference>
<dbReference type="PANTHER" id="PTHR33376">
    <property type="match status" value="1"/>
</dbReference>
<gene>
    <name evidence="6" type="ORF">CSW37_12985</name>
</gene>
<dbReference type="Proteomes" id="UP000288051">
    <property type="component" value="Unassembled WGS sequence"/>
</dbReference>
<dbReference type="PROSITE" id="PS51318">
    <property type="entry name" value="TAT"/>
    <property type="match status" value="1"/>
</dbReference>
<accession>A0A430S8N0</accession>
<dbReference type="AlphaFoldDB" id="A0A430S8N0"/>
<evidence type="ECO:0000256" key="3">
    <source>
        <dbReference type="PIRSR" id="PIRSR039026-1"/>
    </source>
</evidence>
<sequence>MKRRDFLKKAGIGVAASAAFGPVFAQAQPSVRWRLASSFPKSLDTIFGAADVLAERVSALTGGRFQIRPYQAGEIVPGLQVMDAVQQGTVEIGHTASYYFVGKAAVFAFDTAVPFGLTARQQNAWMYYGGGIELFRPIFADFGIIQFPGGNTGAQMGGWFRREIKGVADLKGLKMRIPGPGGQVMSRLGVVPQVLAGGDIYPALERGVVDAAEWVGPYDDEKLGFYKVAKYYYYPGWHEPGPQFSFYVNLNEWRKLPKEYQQALEVAAAEANLSMLAKYDQLNLPALQRLIKAGVRLRKWPADVMKAAQKAAFDWYEEEAAKDATYRKVYTAWKKFREEQYRWFAVAELGYESFAFPAV</sequence>
<dbReference type="InterPro" id="IPR038404">
    <property type="entry name" value="TRAP_DctP_sf"/>
</dbReference>
<evidence type="ECO:0000256" key="4">
    <source>
        <dbReference type="PIRSR" id="PIRSR039026-2"/>
    </source>
</evidence>
<proteinExistence type="inferred from homology"/>
<dbReference type="EMBL" id="PELZ01000466">
    <property type="protein sequence ID" value="RTH31987.1"/>
    <property type="molecule type" value="Genomic_DNA"/>
</dbReference>
<comment type="caution">
    <text evidence="6">The sequence shown here is derived from an EMBL/GenBank/DDBJ whole genome shotgun (WGS) entry which is preliminary data.</text>
</comment>
<feature type="binding site" evidence="3">
    <location>
        <position position="155"/>
    </location>
    <ligand>
        <name>substrate</name>
    </ligand>
</feature>
<feature type="binding site" evidence="4">
    <location>
        <position position="239"/>
    </location>
    <ligand>
        <name>substrate</name>
    </ligand>
</feature>
<evidence type="ECO:0000313" key="7">
    <source>
        <dbReference type="Proteomes" id="UP000288051"/>
    </source>
</evidence>
<dbReference type="Pfam" id="PF03480">
    <property type="entry name" value="DctP"/>
    <property type="match status" value="1"/>
</dbReference>
<dbReference type="GO" id="GO:0042597">
    <property type="term" value="C:periplasmic space"/>
    <property type="evidence" value="ECO:0007669"/>
    <property type="project" value="UniProtKB-SubCell"/>
</dbReference>
<dbReference type="PIRSF" id="PIRSF039026">
    <property type="entry name" value="SiaP"/>
    <property type="match status" value="1"/>
</dbReference>
<dbReference type="GO" id="GO:0043177">
    <property type="term" value="F:organic acid binding"/>
    <property type="evidence" value="ECO:0007669"/>
    <property type="project" value="InterPro"/>
</dbReference>
<dbReference type="GO" id="GO:0055085">
    <property type="term" value="P:transmembrane transport"/>
    <property type="evidence" value="ECO:0007669"/>
    <property type="project" value="InterPro"/>
</dbReference>
<evidence type="ECO:0000256" key="1">
    <source>
        <dbReference type="ARBA" id="ARBA00022729"/>
    </source>
</evidence>